<keyword evidence="2 3" id="KW-0802">TPR repeat</keyword>
<gene>
    <name evidence="4" type="ORF">SEMRO_309_G113880.1</name>
</gene>
<keyword evidence="5" id="KW-1185">Reference proteome</keyword>
<accession>A0A9N8DRT4</accession>
<dbReference type="PROSITE" id="PS50005">
    <property type="entry name" value="TPR"/>
    <property type="match status" value="1"/>
</dbReference>
<proteinExistence type="predicted"/>
<dbReference type="OrthoDB" id="626167at2759"/>
<dbReference type="Pfam" id="PF13374">
    <property type="entry name" value="TPR_10"/>
    <property type="match status" value="1"/>
</dbReference>
<dbReference type="PANTHER" id="PTHR45641">
    <property type="entry name" value="TETRATRICOPEPTIDE REPEAT PROTEIN (AFU_ORTHOLOGUE AFUA_6G03870)"/>
    <property type="match status" value="1"/>
</dbReference>
<dbReference type="PANTHER" id="PTHR45641:SF19">
    <property type="entry name" value="NEPHROCYSTIN-3"/>
    <property type="match status" value="1"/>
</dbReference>
<comment type="caution">
    <text evidence="4">The sequence shown here is derived from an EMBL/GenBank/DDBJ whole genome shotgun (WGS) entry which is preliminary data.</text>
</comment>
<dbReference type="InterPro" id="IPR019734">
    <property type="entry name" value="TPR_rpt"/>
</dbReference>
<dbReference type="AlphaFoldDB" id="A0A9N8DRT4"/>
<organism evidence="4 5">
    <name type="scientific">Seminavis robusta</name>
    <dbReference type="NCBI Taxonomy" id="568900"/>
    <lineage>
        <taxon>Eukaryota</taxon>
        <taxon>Sar</taxon>
        <taxon>Stramenopiles</taxon>
        <taxon>Ochrophyta</taxon>
        <taxon>Bacillariophyta</taxon>
        <taxon>Bacillariophyceae</taxon>
        <taxon>Bacillariophycidae</taxon>
        <taxon>Naviculales</taxon>
        <taxon>Naviculaceae</taxon>
        <taxon>Seminavis</taxon>
    </lineage>
</organism>
<evidence type="ECO:0000256" key="3">
    <source>
        <dbReference type="PROSITE-ProRule" id="PRU00339"/>
    </source>
</evidence>
<sequence length="772" mass="86497">MFHTAAPILRESEALSARTLSSVVPSNDTVTKALSVTSGSLDLLLLGNLLEVCQDLYRHDLADESLNLYASTVSYCKDCSWNNAQLVSHQLQMAVRRLQDATTVLTDEPELPDMYHEDECDVGPRCFKHPVFPSVSLLSSSSANSLILAYMELLLVYNRGVVQHAQSEYGETMRLYEYVALSLTSQWLPATTTDHPLRRSLLELNMYVQNNMGHITYMLGLEDAAADHFRTALAYKTSSLEYAMVVSNWCRVHWMSGDMSEEVFRGLQQVLCIRTDLLPWDHMDVASAHYNLGMAEYARNHSEAALEHLFSYLKVAASKAATDNNSSKQTAALKVNKKDQWLYTLDPIPALIYILLVKNEPKEDDISQELVRGLRSLQEKRACVGPQGPEVASVLNFIGTLLFHQRDNEHALLFFQEELRLEENLVFHQDDVSISVTCNNIGRILQELGRLPEAKHYYHRALKGHYGDRIEEWCALPNAQDVCPVQWKVEHLKDLPQSTMQLYSAVWYNLGLIWDKLGCYREATNAFQVSLGLRRALLGLNHADVACLLYNIGVLQMEQKLLKEATSSFREALRIRQNSPSTGHLNDAHVIQTLKKLAALHKAKGDINGALETLWEIVRLQEPTTNKDATTTLAANGSAAQSNHTKELCVTYREVAELYHANSNLSMAITMAQKSTSLLRKLQLAVAQNNTTTSTTVATQEFVVYTEELVAGLLLLGSLYHEDSEPFTARQLFQEASTMIARVSRCFPTSTALDAMQEVTQILAACHCAPLA</sequence>
<keyword evidence="1" id="KW-0677">Repeat</keyword>
<evidence type="ECO:0000313" key="5">
    <source>
        <dbReference type="Proteomes" id="UP001153069"/>
    </source>
</evidence>
<dbReference type="Gene3D" id="1.25.40.10">
    <property type="entry name" value="Tetratricopeptide repeat domain"/>
    <property type="match status" value="3"/>
</dbReference>
<dbReference type="EMBL" id="CAICTM010000308">
    <property type="protein sequence ID" value="CAB9507517.1"/>
    <property type="molecule type" value="Genomic_DNA"/>
</dbReference>
<dbReference type="Proteomes" id="UP001153069">
    <property type="component" value="Unassembled WGS sequence"/>
</dbReference>
<name>A0A9N8DRT4_9STRA</name>
<evidence type="ECO:0000313" key="4">
    <source>
        <dbReference type="EMBL" id="CAB9507517.1"/>
    </source>
</evidence>
<dbReference type="Pfam" id="PF13181">
    <property type="entry name" value="TPR_8"/>
    <property type="match status" value="1"/>
</dbReference>
<dbReference type="SUPFAM" id="SSF48452">
    <property type="entry name" value="TPR-like"/>
    <property type="match status" value="2"/>
</dbReference>
<feature type="repeat" description="TPR" evidence="3">
    <location>
        <begin position="546"/>
        <end position="579"/>
    </location>
</feature>
<reference evidence="4" key="1">
    <citation type="submission" date="2020-06" db="EMBL/GenBank/DDBJ databases">
        <authorList>
            <consortium name="Plant Systems Biology data submission"/>
        </authorList>
    </citation>
    <scope>NUCLEOTIDE SEQUENCE</scope>
    <source>
        <strain evidence="4">D6</strain>
    </source>
</reference>
<protein>
    <submittedName>
        <fullName evidence="4">Kinesin light chain</fullName>
    </submittedName>
</protein>
<dbReference type="SMART" id="SM00028">
    <property type="entry name" value="TPR"/>
    <property type="match status" value="8"/>
</dbReference>
<evidence type="ECO:0000256" key="2">
    <source>
        <dbReference type="ARBA" id="ARBA00022803"/>
    </source>
</evidence>
<evidence type="ECO:0000256" key="1">
    <source>
        <dbReference type="ARBA" id="ARBA00022737"/>
    </source>
</evidence>
<dbReference type="InterPro" id="IPR011990">
    <property type="entry name" value="TPR-like_helical_dom_sf"/>
</dbReference>